<gene>
    <name evidence="2" type="ORF">FJZ47_10090</name>
</gene>
<sequence>MGHRQSLMTPERQQRTQQMALIYTVMICLVSLIFVQFLLLTVALEGYLSGRGSIALPTALASGLCWAAACWLIRYVSAADRHGP</sequence>
<name>A0A937W2T6_UNCTE</name>
<dbReference type="InterPro" id="IPR046643">
    <property type="entry name" value="DUF6755"/>
</dbReference>
<keyword evidence="1" id="KW-0472">Membrane</keyword>
<keyword evidence="1" id="KW-0812">Transmembrane</keyword>
<accession>A0A937W2T6</accession>
<keyword evidence="1" id="KW-1133">Transmembrane helix</keyword>
<evidence type="ECO:0000256" key="1">
    <source>
        <dbReference type="SAM" id="Phobius"/>
    </source>
</evidence>
<proteinExistence type="predicted"/>
<evidence type="ECO:0000313" key="2">
    <source>
        <dbReference type="EMBL" id="MBM3224140.1"/>
    </source>
</evidence>
<comment type="caution">
    <text evidence="2">The sequence shown here is derived from an EMBL/GenBank/DDBJ whole genome shotgun (WGS) entry which is preliminary data.</text>
</comment>
<dbReference type="EMBL" id="VGLS01000265">
    <property type="protein sequence ID" value="MBM3224140.1"/>
    <property type="molecule type" value="Genomic_DNA"/>
</dbReference>
<feature type="transmembrane region" description="Helical" evidence="1">
    <location>
        <begin position="54"/>
        <end position="73"/>
    </location>
</feature>
<protein>
    <submittedName>
        <fullName evidence="2">Uncharacterized protein</fullName>
    </submittedName>
</protein>
<dbReference type="Pfam" id="PF20540">
    <property type="entry name" value="DUF6755"/>
    <property type="match status" value="1"/>
</dbReference>
<dbReference type="AlphaFoldDB" id="A0A937W2T6"/>
<reference evidence="2" key="1">
    <citation type="submission" date="2019-03" db="EMBL/GenBank/DDBJ databases">
        <title>Lake Tanganyika Metagenome-Assembled Genomes (MAGs).</title>
        <authorList>
            <person name="Tran P."/>
        </authorList>
    </citation>
    <scope>NUCLEOTIDE SEQUENCE</scope>
    <source>
        <strain evidence="2">K_DeepCast_65m_m2_066</strain>
    </source>
</reference>
<dbReference type="Proteomes" id="UP000712673">
    <property type="component" value="Unassembled WGS sequence"/>
</dbReference>
<feature type="transmembrane region" description="Helical" evidence="1">
    <location>
        <begin position="20"/>
        <end position="42"/>
    </location>
</feature>
<organism evidence="2 3">
    <name type="scientific">Tectimicrobiota bacterium</name>
    <dbReference type="NCBI Taxonomy" id="2528274"/>
    <lineage>
        <taxon>Bacteria</taxon>
        <taxon>Pseudomonadati</taxon>
        <taxon>Nitrospinota/Tectimicrobiota group</taxon>
        <taxon>Candidatus Tectimicrobiota</taxon>
    </lineage>
</organism>
<evidence type="ECO:0000313" key="3">
    <source>
        <dbReference type="Proteomes" id="UP000712673"/>
    </source>
</evidence>